<proteinExistence type="predicted"/>
<accession>A0AAN7AB27</accession>
<comment type="caution">
    <text evidence="1">The sequence shown here is derived from an EMBL/GenBank/DDBJ whole genome shotgun (WGS) entry which is preliminary data.</text>
</comment>
<dbReference type="Proteomes" id="UP001302126">
    <property type="component" value="Unassembled WGS sequence"/>
</dbReference>
<evidence type="ECO:0000313" key="1">
    <source>
        <dbReference type="EMBL" id="KAK4182046.1"/>
    </source>
</evidence>
<dbReference type="EMBL" id="MU864791">
    <property type="protein sequence ID" value="KAK4182046.1"/>
    <property type="molecule type" value="Genomic_DNA"/>
</dbReference>
<gene>
    <name evidence="1" type="ORF">QBC35DRAFT_215081</name>
</gene>
<dbReference type="AlphaFoldDB" id="A0AAN7AB27"/>
<name>A0AAN7AB27_9PEZI</name>
<reference evidence="1" key="2">
    <citation type="submission" date="2023-05" db="EMBL/GenBank/DDBJ databases">
        <authorList>
            <consortium name="Lawrence Berkeley National Laboratory"/>
            <person name="Steindorff A."/>
            <person name="Hensen N."/>
            <person name="Bonometti L."/>
            <person name="Westerberg I."/>
            <person name="Brannstrom I.O."/>
            <person name="Guillou S."/>
            <person name="Cros-Aarteil S."/>
            <person name="Calhoun S."/>
            <person name="Haridas S."/>
            <person name="Kuo A."/>
            <person name="Mondo S."/>
            <person name="Pangilinan J."/>
            <person name="Riley R."/>
            <person name="Labutti K."/>
            <person name="Andreopoulos B."/>
            <person name="Lipzen A."/>
            <person name="Chen C."/>
            <person name="Yanf M."/>
            <person name="Daum C."/>
            <person name="Ng V."/>
            <person name="Clum A."/>
            <person name="Ohm R."/>
            <person name="Martin F."/>
            <person name="Silar P."/>
            <person name="Natvig D."/>
            <person name="Lalanne C."/>
            <person name="Gautier V."/>
            <person name="Ament-Velasquez S.L."/>
            <person name="Kruys A."/>
            <person name="Hutchinson M.I."/>
            <person name="Powell A.J."/>
            <person name="Barry K."/>
            <person name="Miller A.N."/>
            <person name="Grigoriev I.V."/>
            <person name="Debuchy R."/>
            <person name="Gladieux P."/>
            <person name="Thoren M.H."/>
            <person name="Johannesson H."/>
        </authorList>
    </citation>
    <scope>NUCLEOTIDE SEQUENCE</scope>
    <source>
        <strain evidence="1">PSN309</strain>
    </source>
</reference>
<reference evidence="1" key="1">
    <citation type="journal article" date="2023" name="Mol. Phylogenet. Evol.">
        <title>Genome-scale phylogeny and comparative genomics of the fungal order Sordariales.</title>
        <authorList>
            <person name="Hensen N."/>
            <person name="Bonometti L."/>
            <person name="Westerberg I."/>
            <person name="Brannstrom I.O."/>
            <person name="Guillou S."/>
            <person name="Cros-Aarteil S."/>
            <person name="Calhoun S."/>
            <person name="Haridas S."/>
            <person name="Kuo A."/>
            <person name="Mondo S."/>
            <person name="Pangilinan J."/>
            <person name="Riley R."/>
            <person name="LaButti K."/>
            <person name="Andreopoulos B."/>
            <person name="Lipzen A."/>
            <person name="Chen C."/>
            <person name="Yan M."/>
            <person name="Daum C."/>
            <person name="Ng V."/>
            <person name="Clum A."/>
            <person name="Steindorff A."/>
            <person name="Ohm R.A."/>
            <person name="Martin F."/>
            <person name="Silar P."/>
            <person name="Natvig D.O."/>
            <person name="Lalanne C."/>
            <person name="Gautier V."/>
            <person name="Ament-Velasquez S.L."/>
            <person name="Kruys A."/>
            <person name="Hutchinson M.I."/>
            <person name="Powell A.J."/>
            <person name="Barry K."/>
            <person name="Miller A.N."/>
            <person name="Grigoriev I.V."/>
            <person name="Debuchy R."/>
            <person name="Gladieux P."/>
            <person name="Hiltunen Thoren M."/>
            <person name="Johannesson H."/>
        </authorList>
    </citation>
    <scope>NUCLEOTIDE SEQUENCE</scope>
    <source>
        <strain evidence="1">PSN309</strain>
    </source>
</reference>
<keyword evidence="2" id="KW-1185">Reference proteome</keyword>
<sequence length="175" mass="20017">MPEDSHTSTPFHQDQRLHIFPATTFCRHIDNNPFGQVISDIGPHLVGRIPAWHNVENWISGLMFMHGEPLPQYGEHLAGSPADHLLDLEVFCLLLGRNGGDEIEPVMSSFGFHMKFWGDCVLIVRRHPQGHAGEYVRVGIVESGHMKLEEETYLFSPWDMEELFRDAEVQEFLLV</sequence>
<evidence type="ECO:0000313" key="2">
    <source>
        <dbReference type="Proteomes" id="UP001302126"/>
    </source>
</evidence>
<protein>
    <submittedName>
        <fullName evidence="1">Uncharacterized protein</fullName>
    </submittedName>
</protein>
<organism evidence="1 2">
    <name type="scientific">Podospora australis</name>
    <dbReference type="NCBI Taxonomy" id="1536484"/>
    <lineage>
        <taxon>Eukaryota</taxon>
        <taxon>Fungi</taxon>
        <taxon>Dikarya</taxon>
        <taxon>Ascomycota</taxon>
        <taxon>Pezizomycotina</taxon>
        <taxon>Sordariomycetes</taxon>
        <taxon>Sordariomycetidae</taxon>
        <taxon>Sordariales</taxon>
        <taxon>Podosporaceae</taxon>
        <taxon>Podospora</taxon>
    </lineage>
</organism>